<proteinExistence type="inferred from homology"/>
<evidence type="ECO:0000313" key="4">
    <source>
        <dbReference type="EMBL" id="RXN90646.1"/>
    </source>
</evidence>
<dbReference type="InterPro" id="IPR001763">
    <property type="entry name" value="Rhodanese-like_dom"/>
</dbReference>
<name>A0A4Q1HKH4_9BURK</name>
<comment type="caution">
    <text evidence="4">The sequence shown here is derived from an EMBL/GenBank/DDBJ whole genome shotgun (WGS) entry which is preliminary data.</text>
</comment>
<dbReference type="Proteomes" id="UP000290849">
    <property type="component" value="Unassembled WGS sequence"/>
</dbReference>
<comment type="similarity">
    <text evidence="2">Belongs to the SelU family.</text>
</comment>
<dbReference type="EMBL" id="PYAL01000003">
    <property type="protein sequence ID" value="RXN90646.1"/>
    <property type="molecule type" value="Genomic_DNA"/>
</dbReference>
<organism evidence="4 5">
    <name type="scientific">Achromobacter aloeverae</name>
    <dbReference type="NCBI Taxonomy" id="1750518"/>
    <lineage>
        <taxon>Bacteria</taxon>
        <taxon>Pseudomonadati</taxon>
        <taxon>Pseudomonadota</taxon>
        <taxon>Betaproteobacteria</taxon>
        <taxon>Burkholderiales</taxon>
        <taxon>Alcaligenaceae</taxon>
        <taxon>Achromobacter</taxon>
    </lineage>
</organism>
<evidence type="ECO:0000256" key="1">
    <source>
        <dbReference type="ARBA" id="ARBA00023266"/>
    </source>
</evidence>
<dbReference type="PROSITE" id="PS50206">
    <property type="entry name" value="RHODANESE_3"/>
    <property type="match status" value="1"/>
</dbReference>
<keyword evidence="1 2" id="KW-0711">Selenium</keyword>
<keyword evidence="5" id="KW-1185">Reference proteome</keyword>
<dbReference type="GO" id="GO:0043828">
    <property type="term" value="F:tRNA 2-selenouridine synthase activity"/>
    <property type="evidence" value="ECO:0007669"/>
    <property type="project" value="UniProtKB-EC"/>
</dbReference>
<dbReference type="Pfam" id="PF26341">
    <property type="entry name" value="AAA_SelU"/>
    <property type="match status" value="1"/>
</dbReference>
<dbReference type="EC" id="2.9.1.3" evidence="2"/>
<dbReference type="InterPro" id="IPR036873">
    <property type="entry name" value="Rhodanese-like_dom_sf"/>
</dbReference>
<dbReference type="GO" id="GO:0002098">
    <property type="term" value="P:tRNA wobble uridine modification"/>
    <property type="evidence" value="ECO:0007669"/>
    <property type="project" value="UniProtKB-UniRule"/>
</dbReference>
<accession>A0A4Q1HKH4</accession>
<dbReference type="InterPro" id="IPR058840">
    <property type="entry name" value="AAA_SelU"/>
</dbReference>
<dbReference type="Gene3D" id="3.40.250.10">
    <property type="entry name" value="Rhodanese-like domain"/>
    <property type="match status" value="1"/>
</dbReference>
<dbReference type="PANTHER" id="PTHR30401">
    <property type="entry name" value="TRNA 2-SELENOURIDINE SYNTHASE"/>
    <property type="match status" value="1"/>
</dbReference>
<sequence>MRGDTSNYRDLFLGDVPMMDARAPIEFRKGAFPHTVNLPLMTDSERQKVGTCYTQQGEAAAIALGHRLVSGQVKAERLAAWADFARAHPDGYLYCFRGGLRSQIVQTWLREEAGIAYPRVIGGYKALRGFLLDTLDRALAECGFVVLGGMTGTGKTDVLAQLAHGLDLEGHAHHRGSSFGKRVTGQPAQIDFENGLAVDILKKRHAGHAHFVVEDEGQAIGACSVPVGLHQGMQRYPLVWLEDSFENRVRRILRDYVVNLGAEFVAEHGHEQGQLLFAQRLRQSLDKIQKRLGGLRHQQLAAIMDAALAEQARGGGVEGHRAWIEALLTSYYDPMYRHQRESKAGRIVFSGDEAAVLEYLRRASTMARRPDPGTSA</sequence>
<dbReference type="HAMAP" id="MF_01622">
    <property type="entry name" value="tRNA_sel_U_synth"/>
    <property type="match status" value="1"/>
</dbReference>
<feature type="active site" description="S-selanylcysteine intermediate" evidence="2">
    <location>
        <position position="95"/>
    </location>
</feature>
<evidence type="ECO:0000259" key="3">
    <source>
        <dbReference type="PROSITE" id="PS50206"/>
    </source>
</evidence>
<keyword evidence="2" id="KW-0808">Transferase</keyword>
<feature type="domain" description="Rhodanese" evidence="3">
    <location>
        <begin position="12"/>
        <end position="136"/>
    </location>
</feature>
<dbReference type="InterPro" id="IPR017582">
    <property type="entry name" value="SelU"/>
</dbReference>
<dbReference type="InterPro" id="IPR027417">
    <property type="entry name" value="P-loop_NTPase"/>
</dbReference>
<comment type="function">
    <text evidence="2">Involved in the post-transcriptional modification of the uridine at the wobble position (U34) of tRNA(Lys), tRNA(Glu) and tRNA(Gln). Catalyzes the conversion of 2-thiouridine (S2U-RNA) to 2-selenouridine (Se2U-RNA). Acts in a two-step process involving geranylation of 2-thiouridine (S2U) to S-geranyl-2-thiouridine (geS2U) and subsequent selenation of the latter derivative to 2-selenouridine (Se2U) in the tRNA chain.</text>
</comment>
<evidence type="ECO:0000313" key="5">
    <source>
        <dbReference type="Proteomes" id="UP000290849"/>
    </source>
</evidence>
<dbReference type="NCBIfam" id="NF008751">
    <property type="entry name" value="PRK11784.1-3"/>
    <property type="match status" value="1"/>
</dbReference>
<comment type="catalytic activity">
    <reaction evidence="2">
        <text>5-methylaminomethyl-2-thiouridine(34) in tRNA + (2E)-geranyl diphosphate = 5-methylaminomethyl-S-(2E)-geranyl-thiouridine(34) in tRNA + diphosphate</text>
        <dbReference type="Rhea" id="RHEA:14085"/>
        <dbReference type="Rhea" id="RHEA-COMP:10195"/>
        <dbReference type="Rhea" id="RHEA-COMP:14654"/>
        <dbReference type="ChEBI" id="CHEBI:33019"/>
        <dbReference type="ChEBI" id="CHEBI:58057"/>
        <dbReference type="ChEBI" id="CHEBI:74455"/>
        <dbReference type="ChEBI" id="CHEBI:140632"/>
    </reaction>
</comment>
<comment type="catalytic activity">
    <reaction evidence="2">
        <text>5-methylaminomethyl-2-thiouridine(34) in tRNA + selenophosphate + (2E)-geranyl diphosphate + H2O + H(+) = 5-methylaminomethyl-2-selenouridine(34) in tRNA + (2E)-thiogeraniol + phosphate + diphosphate</text>
        <dbReference type="Rhea" id="RHEA:42716"/>
        <dbReference type="Rhea" id="RHEA-COMP:10195"/>
        <dbReference type="Rhea" id="RHEA-COMP:10196"/>
        <dbReference type="ChEBI" id="CHEBI:15377"/>
        <dbReference type="ChEBI" id="CHEBI:15378"/>
        <dbReference type="ChEBI" id="CHEBI:16144"/>
        <dbReference type="ChEBI" id="CHEBI:33019"/>
        <dbReference type="ChEBI" id="CHEBI:43474"/>
        <dbReference type="ChEBI" id="CHEBI:58057"/>
        <dbReference type="ChEBI" id="CHEBI:74455"/>
        <dbReference type="ChEBI" id="CHEBI:82743"/>
        <dbReference type="ChEBI" id="CHEBI:143703"/>
        <dbReference type="EC" id="2.9.1.3"/>
    </reaction>
</comment>
<reference evidence="4 5" key="1">
    <citation type="journal article" date="2017" name="Int. J. Syst. Evol. Microbiol.">
        <title>Achromobacter aloeverae sp. nov., isolated from the root of Aloe vera (L.) Burm.f.</title>
        <authorList>
            <person name="Kuncharoen N."/>
            <person name="Muramatsu Y."/>
            <person name="Shibata C."/>
            <person name="Kamakura Y."/>
            <person name="Nakagawa Y."/>
            <person name="Tanasupawat S."/>
        </authorList>
    </citation>
    <scope>NUCLEOTIDE SEQUENCE [LARGE SCALE GENOMIC DNA]</scope>
    <source>
        <strain evidence="4 5">AVA-1</strain>
    </source>
</reference>
<dbReference type="SUPFAM" id="SSF52540">
    <property type="entry name" value="P-loop containing nucleoside triphosphate hydrolases"/>
    <property type="match status" value="1"/>
</dbReference>
<comment type="catalytic activity">
    <reaction evidence="2">
        <text>5-methylaminomethyl-2-(Se-phospho)selenouridine(34) in tRNA + H2O = 5-methylaminomethyl-2-selenouridine(34) in tRNA + phosphate</text>
        <dbReference type="Rhea" id="RHEA:60176"/>
        <dbReference type="Rhea" id="RHEA-COMP:10196"/>
        <dbReference type="Rhea" id="RHEA-COMP:15523"/>
        <dbReference type="ChEBI" id="CHEBI:15377"/>
        <dbReference type="ChEBI" id="CHEBI:43474"/>
        <dbReference type="ChEBI" id="CHEBI:82743"/>
        <dbReference type="ChEBI" id="CHEBI:143702"/>
    </reaction>
</comment>
<evidence type="ECO:0000256" key="2">
    <source>
        <dbReference type="HAMAP-Rule" id="MF_01622"/>
    </source>
</evidence>
<dbReference type="GO" id="GO:0016765">
    <property type="term" value="F:transferase activity, transferring alkyl or aryl (other than methyl) groups"/>
    <property type="evidence" value="ECO:0007669"/>
    <property type="project" value="UniProtKB-UniRule"/>
</dbReference>
<dbReference type="PANTHER" id="PTHR30401:SF0">
    <property type="entry name" value="TRNA 2-SELENOURIDINE SYNTHASE"/>
    <property type="match status" value="1"/>
</dbReference>
<dbReference type="OrthoDB" id="9808735at2"/>
<dbReference type="SMART" id="SM00450">
    <property type="entry name" value="RHOD"/>
    <property type="match status" value="1"/>
</dbReference>
<dbReference type="CDD" id="cd01520">
    <property type="entry name" value="RHOD_YbbB"/>
    <property type="match status" value="1"/>
</dbReference>
<protein>
    <recommendedName>
        <fullName evidence="2">tRNA 2-selenouridine synthase</fullName>
        <ecNumber evidence="2">2.9.1.3</ecNumber>
    </recommendedName>
</protein>
<dbReference type="RefSeq" id="WP_129151069.1">
    <property type="nucleotide sequence ID" value="NZ_JBHSDO010000014.1"/>
</dbReference>
<dbReference type="AlphaFoldDB" id="A0A4Q1HKH4"/>
<comment type="subunit">
    <text evidence="2">Monomer.</text>
</comment>
<gene>
    <name evidence="2" type="primary">selU</name>
    <name evidence="4" type="ORF">C7R54_13395</name>
</gene>
<dbReference type="NCBIfam" id="TIGR03167">
    <property type="entry name" value="tRNA_sel_U_synt"/>
    <property type="match status" value="1"/>
</dbReference>
<comment type="catalytic activity">
    <reaction evidence="2">
        <text>5-methylaminomethyl-S-(2E)-geranyl-thiouridine(34) in tRNA + selenophosphate + H(+) = 5-methylaminomethyl-2-(Se-phospho)selenouridine(34) in tRNA + (2E)-thiogeraniol</text>
        <dbReference type="Rhea" id="RHEA:60172"/>
        <dbReference type="Rhea" id="RHEA-COMP:14654"/>
        <dbReference type="Rhea" id="RHEA-COMP:15523"/>
        <dbReference type="ChEBI" id="CHEBI:15378"/>
        <dbReference type="ChEBI" id="CHEBI:16144"/>
        <dbReference type="ChEBI" id="CHEBI:140632"/>
        <dbReference type="ChEBI" id="CHEBI:143702"/>
        <dbReference type="ChEBI" id="CHEBI:143703"/>
    </reaction>
</comment>
<dbReference type="SUPFAM" id="SSF52821">
    <property type="entry name" value="Rhodanese/Cell cycle control phosphatase"/>
    <property type="match status" value="1"/>
</dbReference>